<keyword evidence="3" id="KW-1185">Reference proteome</keyword>
<sequence length="91" mass="10502">MPMENMVHMFGGTKKKSTLVDERVIYFPREDEGSPRQSILDKFCQADVKTFRNCMSLNNYDENKCLVTKGILDKCAASAFKKVNSEPEWIF</sequence>
<protein>
    <recommendedName>
        <fullName evidence="1">IMS import disulfide relay-system CHCH-CHCH-like Cx9C domain-containing protein</fullName>
    </recommendedName>
</protein>
<feature type="domain" description="IMS import disulfide relay-system CHCH-CHCH-like Cx9C" evidence="1">
    <location>
        <begin position="42"/>
        <end position="78"/>
    </location>
</feature>
<dbReference type="OMA" id="RYLIKME"/>
<dbReference type="OrthoDB" id="299801at2759"/>
<dbReference type="InterPro" id="IPR009069">
    <property type="entry name" value="Cys_alpha_HP_mot_SF"/>
</dbReference>
<name>A0A077ZQA8_STYLE</name>
<organism evidence="2 3">
    <name type="scientific">Stylonychia lemnae</name>
    <name type="common">Ciliate</name>
    <dbReference type="NCBI Taxonomy" id="5949"/>
    <lineage>
        <taxon>Eukaryota</taxon>
        <taxon>Sar</taxon>
        <taxon>Alveolata</taxon>
        <taxon>Ciliophora</taxon>
        <taxon>Intramacronucleata</taxon>
        <taxon>Spirotrichea</taxon>
        <taxon>Stichotrichia</taxon>
        <taxon>Sporadotrichida</taxon>
        <taxon>Oxytrichidae</taxon>
        <taxon>Stylonychinae</taxon>
        <taxon>Stylonychia</taxon>
    </lineage>
</organism>
<dbReference type="Proteomes" id="UP000039865">
    <property type="component" value="Unassembled WGS sequence"/>
</dbReference>
<accession>A0A077ZQA8</accession>
<proteinExistence type="predicted"/>
<dbReference type="InParanoid" id="A0A077ZQA8"/>
<dbReference type="AlphaFoldDB" id="A0A077ZQA8"/>
<dbReference type="EMBL" id="CCKQ01000501">
    <property type="protein sequence ID" value="CDW71580.1"/>
    <property type="molecule type" value="Genomic_DNA"/>
</dbReference>
<evidence type="ECO:0000259" key="1">
    <source>
        <dbReference type="Pfam" id="PF16860"/>
    </source>
</evidence>
<dbReference type="SUPFAM" id="SSF47072">
    <property type="entry name" value="Cysteine alpha-hairpin motif"/>
    <property type="match status" value="1"/>
</dbReference>
<dbReference type="Pfam" id="PF16860">
    <property type="entry name" value="CX9C"/>
    <property type="match status" value="1"/>
</dbReference>
<gene>
    <name evidence="2" type="primary">Contig13740.g14657</name>
    <name evidence="2" type="ORF">STYLEM_527</name>
</gene>
<reference evidence="2 3" key="1">
    <citation type="submission" date="2014-06" db="EMBL/GenBank/DDBJ databases">
        <authorList>
            <person name="Swart Estienne"/>
        </authorList>
    </citation>
    <scope>NUCLEOTIDE SEQUENCE [LARGE SCALE GENOMIC DNA]</scope>
    <source>
        <strain evidence="2 3">130c</strain>
    </source>
</reference>
<evidence type="ECO:0000313" key="2">
    <source>
        <dbReference type="EMBL" id="CDW71580.1"/>
    </source>
</evidence>
<evidence type="ECO:0000313" key="3">
    <source>
        <dbReference type="Proteomes" id="UP000039865"/>
    </source>
</evidence>
<dbReference type="InterPro" id="IPR031731">
    <property type="entry name" value="CX9C"/>
</dbReference>